<dbReference type="RefSeq" id="WP_120272845.1">
    <property type="nucleotide sequence ID" value="NZ_RAPN01000001.1"/>
</dbReference>
<dbReference type="InterPro" id="IPR043732">
    <property type="entry name" value="DUF5675"/>
</dbReference>
<dbReference type="AlphaFoldDB" id="A0A419W7W7"/>
<dbReference type="OrthoDB" id="1036575at2"/>
<evidence type="ECO:0000313" key="2">
    <source>
        <dbReference type="EMBL" id="RKD91554.1"/>
    </source>
</evidence>
<name>A0A419W7W7_9BACT</name>
<proteinExistence type="predicted"/>
<evidence type="ECO:0000313" key="3">
    <source>
        <dbReference type="Proteomes" id="UP000283387"/>
    </source>
</evidence>
<reference evidence="2 3" key="1">
    <citation type="submission" date="2018-09" db="EMBL/GenBank/DDBJ databases">
        <title>Genomic Encyclopedia of Archaeal and Bacterial Type Strains, Phase II (KMG-II): from individual species to whole genera.</title>
        <authorList>
            <person name="Goeker M."/>
        </authorList>
    </citation>
    <scope>NUCLEOTIDE SEQUENCE [LARGE SCALE GENOMIC DNA]</scope>
    <source>
        <strain evidence="2 3">DSM 27148</strain>
    </source>
</reference>
<dbReference type="Proteomes" id="UP000283387">
    <property type="component" value="Unassembled WGS sequence"/>
</dbReference>
<feature type="domain" description="DUF5675" evidence="1">
    <location>
        <begin position="81"/>
        <end position="210"/>
    </location>
</feature>
<keyword evidence="3" id="KW-1185">Reference proteome</keyword>
<comment type="caution">
    <text evidence="2">The sequence shown here is derived from an EMBL/GenBank/DDBJ whole genome shotgun (WGS) entry which is preliminary data.</text>
</comment>
<evidence type="ECO:0000259" key="1">
    <source>
        <dbReference type="Pfam" id="PF18925"/>
    </source>
</evidence>
<sequence length="236" mass="26556">MKRVLLLVVVAGLTFLVILFATKPELLNDIWIWAIGLSGLIIKGFQSIIEYFKGLFDGDDSKSQTVAPSEPDTFSGNKLKLLRVSDDGDTTIGMLYVNDQFYCYTLEDTGKRTDNPAEVRIPAGNYPISFSKQNDEMTLSYRAKYPSWFGKHLQLSQVPKHDAVYIHHGGSHRDTTQGCILVSDSIQATGSDTELTNSMLTFQRLYQFMSQQLAAGTAHRISIYDEKWINQLTQTK</sequence>
<accession>A0A419W7W7</accession>
<dbReference type="Pfam" id="PF18925">
    <property type="entry name" value="DUF5675"/>
    <property type="match status" value="1"/>
</dbReference>
<dbReference type="EMBL" id="RAPN01000001">
    <property type="protein sequence ID" value="RKD91554.1"/>
    <property type="molecule type" value="Genomic_DNA"/>
</dbReference>
<gene>
    <name evidence="2" type="ORF">BC643_1910</name>
</gene>
<protein>
    <recommendedName>
        <fullName evidence="1">DUF5675 domain-containing protein</fullName>
    </recommendedName>
</protein>
<organism evidence="2 3">
    <name type="scientific">Mangrovibacterium diazotrophicum</name>
    <dbReference type="NCBI Taxonomy" id="1261403"/>
    <lineage>
        <taxon>Bacteria</taxon>
        <taxon>Pseudomonadati</taxon>
        <taxon>Bacteroidota</taxon>
        <taxon>Bacteroidia</taxon>
        <taxon>Marinilabiliales</taxon>
        <taxon>Prolixibacteraceae</taxon>
        <taxon>Mangrovibacterium</taxon>
    </lineage>
</organism>